<feature type="non-terminal residue" evidence="2">
    <location>
        <position position="192"/>
    </location>
</feature>
<evidence type="ECO:0000256" key="1">
    <source>
        <dbReference type="SAM" id="MobiDB-lite"/>
    </source>
</evidence>
<feature type="compositionally biased region" description="Basic residues" evidence="1">
    <location>
        <begin position="60"/>
        <end position="83"/>
    </location>
</feature>
<dbReference type="Proteomes" id="UP001201163">
    <property type="component" value="Unassembled WGS sequence"/>
</dbReference>
<organism evidence="2 3">
    <name type="scientific">Lactarius akahatsu</name>
    <dbReference type="NCBI Taxonomy" id="416441"/>
    <lineage>
        <taxon>Eukaryota</taxon>
        <taxon>Fungi</taxon>
        <taxon>Dikarya</taxon>
        <taxon>Basidiomycota</taxon>
        <taxon>Agaricomycotina</taxon>
        <taxon>Agaricomycetes</taxon>
        <taxon>Russulales</taxon>
        <taxon>Russulaceae</taxon>
        <taxon>Lactarius</taxon>
    </lineage>
</organism>
<proteinExistence type="predicted"/>
<feature type="region of interest" description="Disordered" evidence="1">
    <location>
        <begin position="100"/>
        <end position="127"/>
    </location>
</feature>
<evidence type="ECO:0000313" key="3">
    <source>
        <dbReference type="Proteomes" id="UP001201163"/>
    </source>
</evidence>
<sequence>KCAARLPLRRIPPQNAEHGVVKTYLENVHAIGFPHELQVTARRGPLWTGKGQASTDGVPRRRPAARERQRRSRQRRRRSHSRRLSMILPRVRTKPITERECVQGPCQSRQNPGPTTSTCSGTPQSLSRAKGIKAPILLFDDNDDDRDEIDKVGQSNYHGDPSVALLEVLDPERNVAFNVRVSSNTSPETSFF</sequence>
<feature type="region of interest" description="Disordered" evidence="1">
    <location>
        <begin position="42"/>
        <end position="83"/>
    </location>
</feature>
<reference evidence="2" key="1">
    <citation type="submission" date="2022-01" db="EMBL/GenBank/DDBJ databases">
        <title>Comparative genomics reveals a dynamic genome evolution in the ectomycorrhizal milk-cap (Lactarius) mushrooms.</title>
        <authorList>
            <consortium name="DOE Joint Genome Institute"/>
            <person name="Lebreton A."/>
            <person name="Tang N."/>
            <person name="Kuo A."/>
            <person name="LaButti K."/>
            <person name="Drula E."/>
            <person name="Barry K."/>
            <person name="Clum A."/>
            <person name="Lipzen A."/>
            <person name="Mousain D."/>
            <person name="Ng V."/>
            <person name="Wang R."/>
            <person name="Wang X."/>
            <person name="Dai Y."/>
            <person name="Henrissat B."/>
            <person name="Grigoriev I.V."/>
            <person name="Guerin-Laguette A."/>
            <person name="Yu F."/>
            <person name="Martin F.M."/>
        </authorList>
    </citation>
    <scope>NUCLEOTIDE SEQUENCE</scope>
    <source>
        <strain evidence="2">QP</strain>
    </source>
</reference>
<comment type="caution">
    <text evidence="2">The sequence shown here is derived from an EMBL/GenBank/DDBJ whole genome shotgun (WGS) entry which is preliminary data.</text>
</comment>
<dbReference type="AlphaFoldDB" id="A0AAD4LD71"/>
<evidence type="ECO:0000313" key="2">
    <source>
        <dbReference type="EMBL" id="KAH8987323.1"/>
    </source>
</evidence>
<keyword evidence="3" id="KW-1185">Reference proteome</keyword>
<gene>
    <name evidence="2" type="ORF">EDB92DRAFT_1876593</name>
</gene>
<protein>
    <submittedName>
        <fullName evidence="2">Uncharacterized protein</fullName>
    </submittedName>
</protein>
<feature type="compositionally biased region" description="Low complexity" evidence="1">
    <location>
        <begin position="112"/>
        <end position="123"/>
    </location>
</feature>
<dbReference type="EMBL" id="JAKELL010000048">
    <property type="protein sequence ID" value="KAH8987323.1"/>
    <property type="molecule type" value="Genomic_DNA"/>
</dbReference>
<name>A0AAD4LD71_9AGAM</name>
<accession>A0AAD4LD71</accession>